<reference evidence="2" key="1">
    <citation type="submission" date="2017-02" db="EMBL/GenBank/DDBJ databases">
        <authorList>
            <person name="Dridi B."/>
        </authorList>
    </citation>
    <scope>NUCLEOTIDE SEQUENCE [LARGE SCALE GENOMIC DNA]</scope>
    <source>
        <strain evidence="2">bH819</strain>
    </source>
</reference>
<evidence type="ECO:0000313" key="2">
    <source>
        <dbReference type="Proteomes" id="UP000195918"/>
    </source>
</evidence>
<keyword evidence="2" id="KW-1185">Reference proteome</keyword>
<gene>
    <name evidence="1" type="ORF">FM121_02295</name>
</gene>
<name>A0A1X6WMJ5_9ENTE</name>
<organism evidence="1 2">
    <name type="scientific">Vagococcus fluvialis bH819</name>
    <dbReference type="NCBI Taxonomy" id="1255619"/>
    <lineage>
        <taxon>Bacteria</taxon>
        <taxon>Bacillati</taxon>
        <taxon>Bacillota</taxon>
        <taxon>Bacilli</taxon>
        <taxon>Lactobacillales</taxon>
        <taxon>Enterococcaceae</taxon>
        <taxon>Vagococcus</taxon>
    </lineage>
</organism>
<dbReference type="EMBL" id="FWFD01000005">
    <property type="protein sequence ID" value="SLM84896.1"/>
    <property type="molecule type" value="Genomic_DNA"/>
</dbReference>
<dbReference type="GO" id="GO:0030420">
    <property type="term" value="P:establishment of competence for transformation"/>
    <property type="evidence" value="ECO:0007669"/>
    <property type="project" value="InterPro"/>
</dbReference>
<sequence>MSLLDQKEDRYIELLHGEEISLQDMSESFKDCWLHDGSVKINRETIGLFNIASKDHQYQSLVLSSQETPTVTRVKTKDLVVKSREETDFCFDINKKVIEEIFNKQIYKFPEIEPNFLFIPLEGPSQGNVSYINFTKLNDLRALSGHETVLSFCNHLEIIVPQRFQSLERHLERSFEYYTVVTYFSDSFSEHRETLSFLTNWEGNYPSLKKELVGKALQRTSKNDYRRLTAKHQTKELFSSEEDTLAMADFFLIYRHAL</sequence>
<accession>A0A1X6WMJ5</accession>
<dbReference type="Proteomes" id="UP000195918">
    <property type="component" value="Unassembled WGS sequence"/>
</dbReference>
<evidence type="ECO:0000313" key="1">
    <source>
        <dbReference type="EMBL" id="SLM84896.1"/>
    </source>
</evidence>
<proteinExistence type="predicted"/>
<dbReference type="Pfam" id="PF06338">
    <property type="entry name" value="ComK"/>
    <property type="match status" value="1"/>
</dbReference>
<protein>
    <submittedName>
        <fullName evidence="1">Uncharacterized protein</fullName>
    </submittedName>
</protein>
<dbReference type="InterPro" id="IPR010461">
    <property type="entry name" value="ComK"/>
</dbReference>
<dbReference type="AlphaFoldDB" id="A0A1X6WMJ5"/>